<dbReference type="EMBL" id="CCBP010000015">
    <property type="protein sequence ID" value="CDO68444.1"/>
    <property type="molecule type" value="Genomic_DNA"/>
</dbReference>
<dbReference type="OrthoDB" id="2742113at2759"/>
<sequence length="228" mass="26215">MNDSQAESRPLQAIQENQETSKEIRSRFSRFCDEVCTFNLDMERAYELAERKGRLVHDECARASTRLEALERELRTIAEKIAENDIAFSASLAHCLLHKHLPDVKAKAQLEAETTKQRKAVDKLQQERDRLFELDKSVDKIVNVLREFANNANALVNAWEAQIINQFSELDALLETVVCGEHVTSFFGTKLDITHDAYEKLKDMLYKYSRALAGRTRLSRLELSDLPE</sequence>
<dbReference type="HOGENOM" id="CLU_1215324_0_0_1"/>
<keyword evidence="4" id="KW-1185">Reference proteome</keyword>
<keyword evidence="1" id="KW-0175">Coiled coil</keyword>
<name>A0A060S846_PYCCI</name>
<evidence type="ECO:0000313" key="4">
    <source>
        <dbReference type="Proteomes" id="UP000029665"/>
    </source>
</evidence>
<organism evidence="3 4">
    <name type="scientific">Pycnoporus cinnabarinus</name>
    <name type="common">Cinnabar-red polypore</name>
    <name type="synonym">Trametes cinnabarina</name>
    <dbReference type="NCBI Taxonomy" id="5643"/>
    <lineage>
        <taxon>Eukaryota</taxon>
        <taxon>Fungi</taxon>
        <taxon>Dikarya</taxon>
        <taxon>Basidiomycota</taxon>
        <taxon>Agaricomycotina</taxon>
        <taxon>Agaricomycetes</taxon>
        <taxon>Polyporales</taxon>
        <taxon>Polyporaceae</taxon>
        <taxon>Trametes</taxon>
    </lineage>
</organism>
<reference evidence="3" key="1">
    <citation type="submission" date="2014-01" db="EMBL/GenBank/DDBJ databases">
        <title>The genome of the white-rot fungus Pycnoporus cinnabarinus: a basidiomycete model with a versatile arsenal for lignocellulosic biomass breakdown.</title>
        <authorList>
            <person name="Levasseur A."/>
            <person name="Lomascolo A."/>
            <person name="Ruiz-Duenas F.J."/>
            <person name="Uzan E."/>
            <person name="Piumi F."/>
            <person name="Kues U."/>
            <person name="Ram A.F.J."/>
            <person name="Murat C."/>
            <person name="Haon M."/>
            <person name="Benoit I."/>
            <person name="Arfi Y."/>
            <person name="Chevret D."/>
            <person name="Drula E."/>
            <person name="Kwon M.J."/>
            <person name="Gouret P."/>
            <person name="Lesage-Meessen L."/>
            <person name="Lombard V."/>
            <person name="Mariette J."/>
            <person name="Noirot C."/>
            <person name="Park J."/>
            <person name="Patyshakuliyeva A."/>
            <person name="Wieneger R.A.B."/>
            <person name="Wosten H.A.B."/>
            <person name="Martin F."/>
            <person name="Coutinho P.M."/>
            <person name="de Vries R."/>
            <person name="Martinez A.T."/>
            <person name="Klopp C."/>
            <person name="Pontarotti P."/>
            <person name="Henrissat B."/>
            <person name="Record E."/>
        </authorList>
    </citation>
    <scope>NUCLEOTIDE SEQUENCE [LARGE SCALE GENOMIC DNA]</scope>
    <source>
        <strain evidence="3">BRFM137</strain>
    </source>
</reference>
<feature type="coiled-coil region" evidence="1">
    <location>
        <begin position="60"/>
        <end position="127"/>
    </location>
</feature>
<comment type="caution">
    <text evidence="3">The sequence shown here is derived from an EMBL/GenBank/DDBJ whole genome shotgun (WGS) entry which is preliminary data.</text>
</comment>
<evidence type="ECO:0000256" key="1">
    <source>
        <dbReference type="SAM" id="Coils"/>
    </source>
</evidence>
<dbReference type="AlphaFoldDB" id="A0A060S846"/>
<gene>
    <name evidence="3" type="ORF">BN946_scf184704.g7</name>
</gene>
<accession>A0A060S846</accession>
<feature type="region of interest" description="Disordered" evidence="2">
    <location>
        <begin position="1"/>
        <end position="20"/>
    </location>
</feature>
<proteinExistence type="predicted"/>
<dbReference type="Proteomes" id="UP000029665">
    <property type="component" value="Unassembled WGS sequence"/>
</dbReference>
<evidence type="ECO:0000256" key="2">
    <source>
        <dbReference type="SAM" id="MobiDB-lite"/>
    </source>
</evidence>
<evidence type="ECO:0000313" key="3">
    <source>
        <dbReference type="EMBL" id="CDO68444.1"/>
    </source>
</evidence>
<protein>
    <submittedName>
        <fullName evidence="3">Uncharacterized protein</fullName>
    </submittedName>
</protein>